<evidence type="ECO:0000313" key="13">
    <source>
        <dbReference type="EMBL" id="EDK41740.2"/>
    </source>
</evidence>
<dbReference type="Pfam" id="PF13091">
    <property type="entry name" value="PLDc_2"/>
    <property type="match status" value="1"/>
</dbReference>
<feature type="compositionally biased region" description="Low complexity" evidence="11">
    <location>
        <begin position="55"/>
        <end position="64"/>
    </location>
</feature>
<dbReference type="STRING" id="294746.A5DRD7"/>
<dbReference type="InterPro" id="IPR001736">
    <property type="entry name" value="PLipase_D/transphosphatidylase"/>
</dbReference>
<feature type="compositionally biased region" description="Polar residues" evidence="11">
    <location>
        <begin position="1591"/>
        <end position="1600"/>
    </location>
</feature>
<reference evidence="13 14" key="1">
    <citation type="journal article" date="2009" name="Nature">
        <title>Evolution of pathogenicity and sexual reproduction in eight Candida genomes.</title>
        <authorList>
            <person name="Butler G."/>
            <person name="Rasmussen M.D."/>
            <person name="Lin M.F."/>
            <person name="Santos M.A."/>
            <person name="Sakthikumar S."/>
            <person name="Munro C.A."/>
            <person name="Rheinbay E."/>
            <person name="Grabherr M."/>
            <person name="Forche A."/>
            <person name="Reedy J.L."/>
            <person name="Agrafioti I."/>
            <person name="Arnaud M.B."/>
            <person name="Bates S."/>
            <person name="Brown A.J."/>
            <person name="Brunke S."/>
            <person name="Costanzo M.C."/>
            <person name="Fitzpatrick D.A."/>
            <person name="de Groot P.W."/>
            <person name="Harris D."/>
            <person name="Hoyer L.L."/>
            <person name="Hube B."/>
            <person name="Klis F.M."/>
            <person name="Kodira C."/>
            <person name="Lennard N."/>
            <person name="Logue M.E."/>
            <person name="Martin R."/>
            <person name="Neiman A.M."/>
            <person name="Nikolaou E."/>
            <person name="Quail M.A."/>
            <person name="Quinn J."/>
            <person name="Santos M.C."/>
            <person name="Schmitzberger F.F."/>
            <person name="Sherlock G."/>
            <person name="Shah P."/>
            <person name="Silverstein K.A."/>
            <person name="Skrzypek M.S."/>
            <person name="Soll D."/>
            <person name="Staggs R."/>
            <person name="Stansfield I."/>
            <person name="Stumpf M.P."/>
            <person name="Sudbery P.E."/>
            <person name="Srikantha T."/>
            <person name="Zeng Q."/>
            <person name="Berman J."/>
            <person name="Berriman M."/>
            <person name="Heitman J."/>
            <person name="Gow N.A."/>
            <person name="Lorenz M.C."/>
            <person name="Birren B.W."/>
            <person name="Kellis M."/>
            <person name="Cuomo C.A."/>
        </authorList>
    </citation>
    <scope>NUCLEOTIDE SEQUENCE [LARGE SCALE GENOMIC DNA]</scope>
    <source>
        <strain evidence="14">ATCC 6260 / CBS 566 / DSM 6381 / JCM 1539 / NBRC 10279 / NRRL Y-324</strain>
    </source>
</reference>
<evidence type="ECO:0000256" key="7">
    <source>
        <dbReference type="ARBA" id="ARBA00023098"/>
    </source>
</evidence>
<comment type="catalytic activity">
    <reaction evidence="1">
        <text>a 1,2-diacyl-sn-glycero-3-phosphocholine + H2O = a 1,2-diacyl-sn-glycero-3-phosphate + choline + H(+)</text>
        <dbReference type="Rhea" id="RHEA:14445"/>
        <dbReference type="ChEBI" id="CHEBI:15354"/>
        <dbReference type="ChEBI" id="CHEBI:15377"/>
        <dbReference type="ChEBI" id="CHEBI:15378"/>
        <dbReference type="ChEBI" id="CHEBI:57643"/>
        <dbReference type="ChEBI" id="CHEBI:58608"/>
        <dbReference type="EC" id="3.1.4.4"/>
    </reaction>
</comment>
<dbReference type="InParanoid" id="A5DRD7"/>
<keyword evidence="14" id="KW-1185">Reference proteome</keyword>
<evidence type="ECO:0000313" key="14">
    <source>
        <dbReference type="Proteomes" id="UP000001997"/>
    </source>
</evidence>
<dbReference type="InterPro" id="IPR015679">
    <property type="entry name" value="PLipase_D_fam"/>
</dbReference>
<evidence type="ECO:0000256" key="8">
    <source>
        <dbReference type="ARBA" id="ARBA00042228"/>
    </source>
</evidence>
<evidence type="ECO:0000256" key="9">
    <source>
        <dbReference type="ARBA" id="ARBA00074658"/>
    </source>
</evidence>
<gene>
    <name evidence="13" type="ORF">PGUG_05838</name>
</gene>
<feature type="compositionally biased region" description="Basic and acidic residues" evidence="11">
    <location>
        <begin position="93"/>
        <end position="113"/>
    </location>
</feature>
<dbReference type="Proteomes" id="UP000001997">
    <property type="component" value="Unassembled WGS sequence"/>
</dbReference>
<dbReference type="GO" id="GO:0009395">
    <property type="term" value="P:phospholipid catabolic process"/>
    <property type="evidence" value="ECO:0007669"/>
    <property type="project" value="TreeGrafter"/>
</dbReference>
<feature type="compositionally biased region" description="Basic and acidic residues" evidence="11">
    <location>
        <begin position="335"/>
        <end position="347"/>
    </location>
</feature>
<dbReference type="GeneID" id="5123926"/>
<dbReference type="EMBL" id="CH408162">
    <property type="protein sequence ID" value="EDK41740.2"/>
    <property type="molecule type" value="Genomic_DNA"/>
</dbReference>
<feature type="compositionally biased region" description="Polar residues" evidence="11">
    <location>
        <begin position="172"/>
        <end position="182"/>
    </location>
</feature>
<feature type="compositionally biased region" description="Polar residues" evidence="11">
    <location>
        <begin position="1535"/>
        <end position="1557"/>
    </location>
</feature>
<dbReference type="GO" id="GO:0005628">
    <property type="term" value="C:prospore membrane"/>
    <property type="evidence" value="ECO:0007669"/>
    <property type="project" value="EnsemblFungi"/>
</dbReference>
<dbReference type="eggNOG" id="KOG1329">
    <property type="taxonomic scope" value="Eukaryota"/>
</dbReference>
<dbReference type="FunFam" id="3.30.870.10:FF:000011">
    <property type="entry name" value="Phospholipase"/>
    <property type="match status" value="1"/>
</dbReference>
<feature type="compositionally biased region" description="Basic and acidic residues" evidence="11">
    <location>
        <begin position="359"/>
        <end position="369"/>
    </location>
</feature>
<feature type="domain" description="PLD phosphodiesterase" evidence="12">
    <location>
        <begin position="757"/>
        <end position="784"/>
    </location>
</feature>
<dbReference type="EC" id="3.1.4.4" evidence="3"/>
<dbReference type="Gene3D" id="3.30.870.10">
    <property type="entry name" value="Endonuclease Chain A"/>
    <property type="match status" value="2"/>
</dbReference>
<dbReference type="SUPFAM" id="SSF56024">
    <property type="entry name" value="Phospholipase D/nuclease"/>
    <property type="match status" value="2"/>
</dbReference>
<dbReference type="InterPro" id="IPR025202">
    <property type="entry name" value="PLD-like_dom"/>
</dbReference>
<comment type="similarity">
    <text evidence="2">Belongs to the phospholipase D family.</text>
</comment>
<keyword evidence="6" id="KW-0442">Lipid degradation</keyword>
<dbReference type="CDD" id="cd09141">
    <property type="entry name" value="PLDc_vPLD1_2_yPLD_like_2"/>
    <property type="match status" value="1"/>
</dbReference>
<feature type="region of interest" description="Disordered" evidence="11">
    <location>
        <begin position="1521"/>
        <end position="1643"/>
    </location>
</feature>
<feature type="compositionally biased region" description="Polar residues" evidence="11">
    <location>
        <begin position="1399"/>
        <end position="1421"/>
    </location>
</feature>
<evidence type="ECO:0000256" key="5">
    <source>
        <dbReference type="ARBA" id="ARBA00022801"/>
    </source>
</evidence>
<evidence type="ECO:0000256" key="4">
    <source>
        <dbReference type="ARBA" id="ARBA00022737"/>
    </source>
</evidence>
<evidence type="ECO:0000259" key="12">
    <source>
        <dbReference type="PROSITE" id="PS50035"/>
    </source>
</evidence>
<feature type="compositionally biased region" description="Acidic residues" evidence="11">
    <location>
        <begin position="1220"/>
        <end position="1229"/>
    </location>
</feature>
<dbReference type="CDD" id="cd09138">
    <property type="entry name" value="PLDc_vPLD1_2_yPLD_like_1"/>
    <property type="match status" value="1"/>
</dbReference>
<dbReference type="OrthoDB" id="14911at2759"/>
<dbReference type="GO" id="GO:0031321">
    <property type="term" value="P:ascospore-type prospore assembly"/>
    <property type="evidence" value="ECO:0007669"/>
    <property type="project" value="EnsemblFungi"/>
</dbReference>
<evidence type="ECO:0000256" key="11">
    <source>
        <dbReference type="SAM" id="MobiDB-lite"/>
    </source>
</evidence>
<sequence>MTQSEDENIDPRNTASEINGQEHIEGDNKAEKISEKAGQGATNEHHSDDEGGPLSGTTSPGSPRSPKKERDSSFFPSSSTIMANPWSLFGFKNADRQESRYNSESEEERDRMPFSDAEYEQSGSPEEPEGTNDPPVPAKDYDTETNGDELQRPRPSTGHQRSSFAFIPSILRNDSSMPSNHQDTNEDKGRKRKFQFFSRKGKKDRDRKASTAVPQDDADVATGERAQSLIASLIVGAPSINLVASCLLEDERGIARAPLLLSLLGFQIIDISPSVGTKNRRFSIDLEYGVGPQRLKWSVEKNAKDLLYLHSRFKFGSWRTDGRKDLPRYPLPPLRFRENDGKSKTGKTDGPMESIGHALHQDANSHEDAPDADNGSTTTSRNHLSSITSLSRLRSHISGFSSDGSSEISPEQLHIRQARNNEYIQQVTHYLNELIKVVGLKPSSNRLFQFFEVSPISSLLSYEGSVDGSHIGKQGVIHIGGTAKSQGWRVGHFRANDLKGMIDRRSEKWLLVRNSYLMYVSDINSTLPLEVFLVDSHFKMIYRGDDGQKLLARGDDEAEEDESDYDDSSLAQKAMATTADTTANAKHKNVFNHLKITLYNRERKLVLIPKSHKEQKMWVRAIKEMQNATVWSQPHRFDSFAPVRNNCFAQWFVDARDYFWAISSALELAKDVIFIHDWWLSPELYLRRPANGNQQWRIDRILQRKAQQGVKIFVIVYRNVGTTVATDSLYTKHSILSLHEDNIHVIRSPNQLLQNTYFWAHHEKLCVIDQTVAFVGGIDLCYGRYDTPDHVIIDDSKINFDTLDEQYPPTAEEFVKFQTFPGKDYSNPRVKDFFDLDKPYESMYDRDSVPRMPWHDVHMVTSGKVARDLARHFVQRWNYLIRQKRPSRYTPLLLPPPDMSDKEVEDLGLGGTCEVQLLRSSGNWSLGLKQHEESIQNAYLKLIETSEHFVYIENQFFITSCVVDGTFVQNRIGDALVDRIIKAHQQGQSWRAIIVIPLMPGFESQVDEPDGSAVRVIMQCEYMSISQGSTSIFAKLRRYGIDPDDYIQFFSLRKWGRIGPDRNLVTEQLYIHAKTMIVDDRAVIIGSANINERSMRGVRDSEVAAIVRDKEAVNSMMNGKPFKAAKFAHTLRMRLMREHLGVSVDVVDIIERRFQKFESFAREPKGLEAATNNFKNLEYKVMSAMVELASRDIFGEKQGTFRWKNFHGRQKVQPQPESVSMDEENEAERENDMPTPLSLPVSFNNRTGTKEANRGIRDKKKHSYDARVQHSDNHKRDVYGKGPDKYKTRLARRARFDSSRFLKDLAHKAIGKNPSKAFLPPMEDVMEFLESDDYDMSDEMDEDSEAMIHERNKERLALLKKISYLQRVAAREKETQEEEQKKRAVAGLPVGTPEDGIKRSTNVSSADLIPNNSRGGEQGSANGAERRDLEGDIPITSLDEKDCRNLVSSLTSPNIEKFTTFVDPYGFSDPLDVGFYEDIWYEHARRNTEIFRMVFHPQPDNRVTSWKDYKKFSKLQKAFVLAQQHESSRRRKQRPVNTDASSENSDVQHSDAGSVSDASIIKRDDGKRPTINFSKLNHDGGLLGDAPPSGDGSSAPNANGSKSKKKSLRRDKDDKPDPPAMNEEIDDGDMTGGESENESDIYESSEEMFHNANETPDNDASSFARRKKAPRLGAFARRRREVMGNRIFDRETAERILNEIQGHLVVFPTEWLSRELDGGNWFYNTDRLPPIEIYD</sequence>
<feature type="compositionally biased region" description="Basic and acidic residues" evidence="11">
    <location>
        <begin position="1263"/>
        <end position="1283"/>
    </location>
</feature>
<name>A5DRD7_PICGU</name>
<dbReference type="KEGG" id="pgu:PGUG_05838"/>
<dbReference type="HOGENOM" id="CLU_000690_3_0_1"/>
<evidence type="ECO:0000256" key="10">
    <source>
        <dbReference type="ARBA" id="ARBA00079280"/>
    </source>
</evidence>
<feature type="compositionally biased region" description="Basic residues" evidence="11">
    <location>
        <begin position="190"/>
        <end position="202"/>
    </location>
</feature>
<dbReference type="PANTHER" id="PTHR18896:SF76">
    <property type="entry name" value="PHOSPHOLIPASE"/>
    <property type="match status" value="1"/>
</dbReference>
<feature type="domain" description="PLD phosphodiesterase" evidence="12">
    <location>
        <begin position="1067"/>
        <end position="1094"/>
    </location>
</feature>
<dbReference type="SMR" id="A5DRD7"/>
<dbReference type="SMART" id="SM00155">
    <property type="entry name" value="PLDc"/>
    <property type="match status" value="2"/>
</dbReference>
<dbReference type="GO" id="GO:0005768">
    <property type="term" value="C:endosome"/>
    <property type="evidence" value="ECO:0007669"/>
    <property type="project" value="EnsemblFungi"/>
</dbReference>
<evidence type="ECO:0000256" key="2">
    <source>
        <dbReference type="ARBA" id="ARBA00008664"/>
    </source>
</evidence>
<dbReference type="PANTHER" id="PTHR18896">
    <property type="entry name" value="PHOSPHOLIPASE D"/>
    <property type="match status" value="1"/>
</dbReference>
<organism evidence="13 14">
    <name type="scientific">Meyerozyma guilliermondii (strain ATCC 6260 / CBS 566 / DSM 6381 / JCM 1539 / NBRC 10279 / NRRL Y-324)</name>
    <name type="common">Yeast</name>
    <name type="synonym">Candida guilliermondii</name>
    <dbReference type="NCBI Taxonomy" id="294746"/>
    <lineage>
        <taxon>Eukaryota</taxon>
        <taxon>Fungi</taxon>
        <taxon>Dikarya</taxon>
        <taxon>Ascomycota</taxon>
        <taxon>Saccharomycotina</taxon>
        <taxon>Pichiomycetes</taxon>
        <taxon>Debaryomycetaceae</taxon>
        <taxon>Meyerozyma</taxon>
    </lineage>
</organism>
<accession>A5DRD7</accession>
<evidence type="ECO:0000256" key="6">
    <source>
        <dbReference type="ARBA" id="ARBA00022963"/>
    </source>
</evidence>
<protein>
    <recommendedName>
        <fullName evidence="9">Phospholipase D1</fullName>
        <ecNumber evidence="3">3.1.4.4</ecNumber>
    </recommendedName>
    <alternativeName>
        <fullName evidence="8">Choline phosphatase 1</fullName>
    </alternativeName>
    <alternativeName>
        <fullName evidence="10">Phosphatidylcholine-hydrolyzing phospholipase D1</fullName>
    </alternativeName>
</protein>
<proteinExistence type="inferred from homology"/>
<dbReference type="RefSeq" id="XP_001482075.2">
    <property type="nucleotide sequence ID" value="XM_001482025.1"/>
</dbReference>
<dbReference type="FunCoup" id="A5DRD7">
    <property type="interactions" value="139"/>
</dbReference>
<evidence type="ECO:0000256" key="1">
    <source>
        <dbReference type="ARBA" id="ARBA00000798"/>
    </source>
</evidence>
<dbReference type="PROSITE" id="PS50035">
    <property type="entry name" value="PLD"/>
    <property type="match status" value="2"/>
</dbReference>
<feature type="region of interest" description="Disordered" evidence="11">
    <location>
        <begin position="1372"/>
        <end position="1432"/>
    </location>
</feature>
<dbReference type="GO" id="GO:0004630">
    <property type="term" value="F:phospholipase D activity"/>
    <property type="evidence" value="ECO:0007669"/>
    <property type="project" value="UniProtKB-EC"/>
</dbReference>
<feature type="compositionally biased region" description="Basic and acidic residues" evidence="11">
    <location>
        <begin position="1372"/>
        <end position="1382"/>
    </location>
</feature>
<feature type="region of interest" description="Disordered" evidence="11">
    <location>
        <begin position="329"/>
        <end position="386"/>
    </location>
</feature>
<dbReference type="GO" id="GO:0032266">
    <property type="term" value="F:phosphatidylinositol-3-phosphate binding"/>
    <property type="evidence" value="ECO:0007669"/>
    <property type="project" value="EnsemblFungi"/>
</dbReference>
<dbReference type="CDD" id="cd01254">
    <property type="entry name" value="PH_PLD"/>
    <property type="match status" value="1"/>
</dbReference>
<keyword evidence="5" id="KW-0378">Hydrolase</keyword>
<keyword evidence="4" id="KW-0677">Repeat</keyword>
<feature type="region of interest" description="Disordered" evidence="11">
    <location>
        <begin position="1"/>
        <end position="219"/>
    </location>
</feature>
<keyword evidence="7" id="KW-0443">Lipid metabolism</keyword>
<dbReference type="Pfam" id="PF00614">
    <property type="entry name" value="PLDc"/>
    <property type="match status" value="1"/>
</dbReference>
<dbReference type="GO" id="GO:0005634">
    <property type="term" value="C:nucleus"/>
    <property type="evidence" value="ECO:0007669"/>
    <property type="project" value="EnsemblFungi"/>
</dbReference>
<dbReference type="GO" id="GO:0000753">
    <property type="term" value="P:cell morphogenesis involved in conjugation with cellular fusion"/>
    <property type="evidence" value="ECO:0007669"/>
    <property type="project" value="EnsemblFungi"/>
</dbReference>
<feature type="compositionally biased region" description="Basic and acidic residues" evidence="11">
    <location>
        <begin position="20"/>
        <end position="35"/>
    </location>
</feature>
<evidence type="ECO:0000256" key="3">
    <source>
        <dbReference type="ARBA" id="ARBA00012027"/>
    </source>
</evidence>
<feature type="compositionally biased region" description="Acidic residues" evidence="11">
    <location>
        <begin position="1623"/>
        <end position="1643"/>
    </location>
</feature>
<dbReference type="OMA" id="DSLWTKH"/>
<feature type="region of interest" description="Disordered" evidence="11">
    <location>
        <begin position="1207"/>
        <end position="1283"/>
    </location>
</feature>